<dbReference type="InterPro" id="IPR000835">
    <property type="entry name" value="HTH_MarR-typ"/>
</dbReference>
<organism evidence="2">
    <name type="scientific">freshwater metagenome</name>
    <dbReference type="NCBI Taxonomy" id="449393"/>
    <lineage>
        <taxon>unclassified sequences</taxon>
        <taxon>metagenomes</taxon>
        <taxon>ecological metagenomes</taxon>
    </lineage>
</organism>
<evidence type="ECO:0000313" key="3">
    <source>
        <dbReference type="EMBL" id="CAB4677842.1"/>
    </source>
</evidence>
<dbReference type="InterPro" id="IPR036390">
    <property type="entry name" value="WH_DNA-bd_sf"/>
</dbReference>
<dbReference type="EMBL" id="CAEZWV010000027">
    <property type="protein sequence ID" value="CAB4677842.1"/>
    <property type="molecule type" value="Genomic_DNA"/>
</dbReference>
<dbReference type="GO" id="GO:0003700">
    <property type="term" value="F:DNA-binding transcription factor activity"/>
    <property type="evidence" value="ECO:0007669"/>
    <property type="project" value="InterPro"/>
</dbReference>
<evidence type="ECO:0000313" key="2">
    <source>
        <dbReference type="EMBL" id="CAB4660501.1"/>
    </source>
</evidence>
<dbReference type="SUPFAM" id="SSF46785">
    <property type="entry name" value="Winged helix' DNA-binding domain"/>
    <property type="match status" value="1"/>
</dbReference>
<dbReference type="InterPro" id="IPR036388">
    <property type="entry name" value="WH-like_DNA-bd_sf"/>
</dbReference>
<protein>
    <submittedName>
        <fullName evidence="2">Unannotated protein</fullName>
    </submittedName>
</protein>
<proteinExistence type="predicted"/>
<sequence>MPRKSPAPIPAKNEVRNWTFLSNHGHVLVVISKNPDVRVAEIADLVGIGERAAVRIVQDLVDGGYLTRTKIGRRNSYAIDYSQSLRHPNESEHALSEIFLSFSSSQK</sequence>
<accession>A0A6J6LFU0</accession>
<reference evidence="2" key="1">
    <citation type="submission" date="2020-05" db="EMBL/GenBank/DDBJ databases">
        <authorList>
            <person name="Chiriac C."/>
            <person name="Salcher M."/>
            <person name="Ghai R."/>
            <person name="Kavagutti S V."/>
        </authorList>
    </citation>
    <scope>NUCLEOTIDE SEQUENCE</scope>
</reference>
<feature type="domain" description="HTH marR-type" evidence="1">
    <location>
        <begin position="24"/>
        <end position="69"/>
    </location>
</feature>
<dbReference type="Gene3D" id="1.10.10.10">
    <property type="entry name" value="Winged helix-like DNA-binding domain superfamily/Winged helix DNA-binding domain"/>
    <property type="match status" value="1"/>
</dbReference>
<evidence type="ECO:0000259" key="1">
    <source>
        <dbReference type="Pfam" id="PF12802"/>
    </source>
</evidence>
<dbReference type="AlphaFoldDB" id="A0A6J6LFU0"/>
<gene>
    <name evidence="2" type="ORF">UFOPK2214_01204</name>
    <name evidence="3" type="ORF">UFOPK2295_01229</name>
</gene>
<dbReference type="Pfam" id="PF12802">
    <property type="entry name" value="MarR_2"/>
    <property type="match status" value="1"/>
</dbReference>
<dbReference type="EMBL" id="CAEZWJ010000047">
    <property type="protein sequence ID" value="CAB4660501.1"/>
    <property type="molecule type" value="Genomic_DNA"/>
</dbReference>
<name>A0A6J6LFU0_9ZZZZ</name>